<dbReference type="InterPro" id="IPR050523">
    <property type="entry name" value="AKR_Detox_Biosynth"/>
</dbReference>
<protein>
    <recommendedName>
        <fullName evidence="2">NADP-dependent oxidoreductase domain-containing protein</fullName>
    </recommendedName>
</protein>
<dbReference type="SUPFAM" id="SSF51430">
    <property type="entry name" value="NAD(P)-linked oxidoreductase"/>
    <property type="match status" value="1"/>
</dbReference>
<dbReference type="Pfam" id="PF00248">
    <property type="entry name" value="Aldo_ket_red"/>
    <property type="match status" value="1"/>
</dbReference>
<dbReference type="InterPro" id="IPR023210">
    <property type="entry name" value="NADP_OxRdtase_dom"/>
</dbReference>
<keyword evidence="1" id="KW-0560">Oxidoreductase</keyword>
<evidence type="ECO:0000313" key="3">
    <source>
        <dbReference type="EMBL" id="KAL1895681.1"/>
    </source>
</evidence>
<gene>
    <name evidence="3" type="ORF">Sste5346_005152</name>
</gene>
<evidence type="ECO:0000313" key="4">
    <source>
        <dbReference type="Proteomes" id="UP001583186"/>
    </source>
</evidence>
<organism evidence="3 4">
    <name type="scientific">Sporothrix stenoceras</name>
    <dbReference type="NCBI Taxonomy" id="5173"/>
    <lineage>
        <taxon>Eukaryota</taxon>
        <taxon>Fungi</taxon>
        <taxon>Dikarya</taxon>
        <taxon>Ascomycota</taxon>
        <taxon>Pezizomycotina</taxon>
        <taxon>Sordariomycetes</taxon>
        <taxon>Sordariomycetidae</taxon>
        <taxon>Ophiostomatales</taxon>
        <taxon>Ophiostomataceae</taxon>
        <taxon>Sporothrix</taxon>
    </lineage>
</organism>
<sequence length="350" mass="37969">MPCLVFGAGSIGTTAESFTYTWDTPDKVASLLKELHSLGLDTLDSAAAYPPGNAWNTETLLGEARSLGEGVALTSSLPSSSTPTFIIDTKVIVRPGEAFLTDALINASLTKSLSLLRTTSVRTLYAHANDNFTPLAEQAAAFDRQVRSGRCVQYGLSNYAPADVATFFEICNKHNFIKPALVQGMYNALRREAEDELLPLLRRHGCAFYAYSPLAGGFLTGKVTAARDAPQNNNQGGLERTRWQGASAFPAYLKIYDTPAMHDAVRRLQMVCAAADPPMTTQEASMRWLLNHSALTDAKDAVIFGAKTVEQIRANVAEMKRGPLPEAVREVVEGLWATTRKQKKAAKPSL</sequence>
<reference evidence="3 4" key="1">
    <citation type="journal article" date="2024" name="IMA Fungus">
        <title>IMA Genome - F19 : A genome assembly and annotation guide to empower mycologists, including annotated draft genome sequences of Ceratocystis pirilliformis, Diaporthe australafricana, Fusarium ophioides, Paecilomyces lecythidis, and Sporothrix stenoceras.</title>
        <authorList>
            <person name="Aylward J."/>
            <person name="Wilson A.M."/>
            <person name="Visagie C.M."/>
            <person name="Spraker J."/>
            <person name="Barnes I."/>
            <person name="Buitendag C."/>
            <person name="Ceriani C."/>
            <person name="Del Mar Angel L."/>
            <person name="du Plessis D."/>
            <person name="Fuchs T."/>
            <person name="Gasser K."/>
            <person name="Kramer D."/>
            <person name="Li W."/>
            <person name="Munsamy K."/>
            <person name="Piso A."/>
            <person name="Price J.L."/>
            <person name="Sonnekus B."/>
            <person name="Thomas C."/>
            <person name="van der Nest A."/>
            <person name="van Dijk A."/>
            <person name="van Heerden A."/>
            <person name="van Vuuren N."/>
            <person name="Yilmaz N."/>
            <person name="Duong T.A."/>
            <person name="van der Merwe N.A."/>
            <person name="Wingfield M.J."/>
            <person name="Wingfield B.D."/>
        </authorList>
    </citation>
    <scope>NUCLEOTIDE SEQUENCE [LARGE SCALE GENOMIC DNA]</scope>
    <source>
        <strain evidence="3 4">CMW 5346</strain>
    </source>
</reference>
<proteinExistence type="predicted"/>
<dbReference type="InterPro" id="IPR036812">
    <property type="entry name" value="NAD(P)_OxRdtase_dom_sf"/>
</dbReference>
<comment type="caution">
    <text evidence="3">The sequence shown here is derived from an EMBL/GenBank/DDBJ whole genome shotgun (WGS) entry which is preliminary data.</text>
</comment>
<dbReference type="Proteomes" id="UP001583186">
    <property type="component" value="Unassembled WGS sequence"/>
</dbReference>
<dbReference type="EMBL" id="JAWCUI010000026">
    <property type="protein sequence ID" value="KAL1895681.1"/>
    <property type="molecule type" value="Genomic_DNA"/>
</dbReference>
<feature type="domain" description="NADP-dependent oxidoreductase" evidence="2">
    <location>
        <begin position="4"/>
        <end position="328"/>
    </location>
</feature>
<dbReference type="Gene3D" id="3.20.20.100">
    <property type="entry name" value="NADP-dependent oxidoreductase domain"/>
    <property type="match status" value="1"/>
</dbReference>
<name>A0ABR3Z4X7_9PEZI</name>
<evidence type="ECO:0000259" key="2">
    <source>
        <dbReference type="Pfam" id="PF00248"/>
    </source>
</evidence>
<keyword evidence="4" id="KW-1185">Reference proteome</keyword>
<dbReference type="PANTHER" id="PTHR43364">
    <property type="entry name" value="NADH-SPECIFIC METHYLGLYOXAL REDUCTASE-RELATED"/>
    <property type="match status" value="1"/>
</dbReference>
<dbReference type="PANTHER" id="PTHR43364:SF4">
    <property type="entry name" value="NAD(P)-LINKED OXIDOREDUCTASE SUPERFAMILY PROTEIN"/>
    <property type="match status" value="1"/>
</dbReference>
<accession>A0ABR3Z4X7</accession>
<evidence type="ECO:0000256" key="1">
    <source>
        <dbReference type="ARBA" id="ARBA00023002"/>
    </source>
</evidence>